<keyword evidence="2" id="KW-1185">Reference proteome</keyword>
<reference evidence="2" key="1">
    <citation type="journal article" date="2019" name="Int. J. Syst. Evol. Microbiol.">
        <title>The Global Catalogue of Microorganisms (GCM) 10K type strain sequencing project: providing services to taxonomists for standard genome sequencing and annotation.</title>
        <authorList>
            <consortium name="The Broad Institute Genomics Platform"/>
            <consortium name="The Broad Institute Genome Sequencing Center for Infectious Disease"/>
            <person name="Wu L."/>
            <person name="Ma J."/>
        </authorList>
    </citation>
    <scope>NUCLEOTIDE SEQUENCE [LARGE SCALE GENOMIC DNA]</scope>
    <source>
        <strain evidence="2">CCUG 42001</strain>
    </source>
</reference>
<organism evidence="1 2">
    <name type="scientific">Sporolactobacillus kofuensis</name>
    <dbReference type="NCBI Taxonomy" id="269672"/>
    <lineage>
        <taxon>Bacteria</taxon>
        <taxon>Bacillati</taxon>
        <taxon>Bacillota</taxon>
        <taxon>Bacilli</taxon>
        <taxon>Bacillales</taxon>
        <taxon>Sporolactobacillaceae</taxon>
        <taxon>Sporolactobacillus</taxon>
    </lineage>
</organism>
<evidence type="ECO:0000313" key="1">
    <source>
        <dbReference type="EMBL" id="MFC6385809.1"/>
    </source>
</evidence>
<dbReference type="Proteomes" id="UP001596267">
    <property type="component" value="Unassembled WGS sequence"/>
</dbReference>
<name>A0ABW1WCA4_9BACL</name>
<comment type="caution">
    <text evidence="1">The sequence shown here is derived from an EMBL/GenBank/DDBJ whole genome shotgun (WGS) entry which is preliminary data.</text>
</comment>
<gene>
    <name evidence="1" type="ORF">ACFP7A_04275</name>
</gene>
<dbReference type="EMBL" id="JBHSTQ010000003">
    <property type="protein sequence ID" value="MFC6385809.1"/>
    <property type="molecule type" value="Genomic_DNA"/>
</dbReference>
<protein>
    <submittedName>
        <fullName evidence="1">Uncharacterized protein</fullName>
    </submittedName>
</protein>
<sequence length="44" mass="5164">MNGTKEHDYNDLLKPYGVSRHDRETLFVCAKRFSRDHVLKDLTG</sequence>
<accession>A0ABW1WCA4</accession>
<proteinExistence type="predicted"/>
<evidence type="ECO:0000313" key="2">
    <source>
        <dbReference type="Proteomes" id="UP001596267"/>
    </source>
</evidence>